<dbReference type="RefSeq" id="WP_033093791.1">
    <property type="nucleotide sequence ID" value="NZ_JQED01000021.1"/>
</dbReference>
<dbReference type="Proteomes" id="UP000029843">
    <property type="component" value="Unassembled WGS sequence"/>
</dbReference>
<comment type="caution">
    <text evidence="1">The sequence shown here is derived from an EMBL/GenBank/DDBJ whole genome shotgun (WGS) entry which is preliminary data.</text>
</comment>
<evidence type="ECO:0000313" key="1">
    <source>
        <dbReference type="EMBL" id="KGJ92121.1"/>
    </source>
</evidence>
<sequence length="91" mass="10604">MEQFGAPQHLIDEVKQDQVIEILPMNWSVVIWFNEVCDLMRYRHDGACLGFDLVQIQTESQMNQREFTKKEFNGLRTMSKAAARTINKVDA</sequence>
<protein>
    <submittedName>
        <fullName evidence="1">Uncharacterized protein</fullName>
    </submittedName>
</protein>
<dbReference type="EMBL" id="JQED01000021">
    <property type="protein sequence ID" value="KGJ92121.1"/>
    <property type="molecule type" value="Genomic_DNA"/>
</dbReference>
<evidence type="ECO:0000313" key="2">
    <source>
        <dbReference type="Proteomes" id="UP000029843"/>
    </source>
</evidence>
<name>A0A099KNV3_COLPS</name>
<proteinExistence type="predicted"/>
<dbReference type="OrthoDB" id="6306623at2"/>
<reference evidence="1 2" key="1">
    <citation type="submission" date="2014-08" db="EMBL/GenBank/DDBJ databases">
        <title>Genomic and Phenotypic Diversity of Colwellia psychrerythraea strains from Disparate Marine Basins.</title>
        <authorList>
            <person name="Techtmann S.M."/>
            <person name="Stelling S.C."/>
            <person name="Utturkar S.M."/>
            <person name="Alshibli N."/>
            <person name="Harris A."/>
            <person name="Brown S.D."/>
            <person name="Hazen T.C."/>
        </authorList>
    </citation>
    <scope>NUCLEOTIDE SEQUENCE [LARGE SCALE GENOMIC DNA]</scope>
    <source>
        <strain evidence="1 2">ND2E</strain>
    </source>
</reference>
<dbReference type="AlphaFoldDB" id="A0A099KNV3"/>
<organism evidence="1 2">
    <name type="scientific">Colwellia psychrerythraea</name>
    <name type="common">Vibrio psychroerythus</name>
    <dbReference type="NCBI Taxonomy" id="28229"/>
    <lineage>
        <taxon>Bacteria</taxon>
        <taxon>Pseudomonadati</taxon>
        <taxon>Pseudomonadota</taxon>
        <taxon>Gammaproteobacteria</taxon>
        <taxon>Alteromonadales</taxon>
        <taxon>Colwelliaceae</taxon>
        <taxon>Colwellia</taxon>
    </lineage>
</organism>
<accession>A0A099KNV3</accession>
<dbReference type="PATRIC" id="fig|28229.4.peg.2058"/>
<gene>
    <name evidence="1" type="ORF">ND2E_3014</name>
</gene>